<keyword evidence="3 7" id="KW-0597">Phosphoprotein</keyword>
<dbReference type="InterPro" id="IPR005467">
    <property type="entry name" value="His_kinase_dom"/>
</dbReference>
<evidence type="ECO:0000256" key="3">
    <source>
        <dbReference type="ARBA" id="ARBA00022553"/>
    </source>
</evidence>
<evidence type="ECO:0000256" key="7">
    <source>
        <dbReference type="PROSITE-ProRule" id="PRU00169"/>
    </source>
</evidence>
<evidence type="ECO:0000313" key="12">
    <source>
        <dbReference type="Proteomes" id="UP000295724"/>
    </source>
</evidence>
<keyword evidence="6" id="KW-0902">Two-component regulatory system</keyword>
<feature type="domain" description="Histidine kinase" evidence="9">
    <location>
        <begin position="73"/>
        <end position="289"/>
    </location>
</feature>
<keyword evidence="8" id="KW-0472">Membrane</keyword>
<sequence>MLVPGWIIIIGSLVGLMLLGFALYYWHQIKQIKIDMLAKTNELNSYKKQQQVAKATHLSAEAANAAKIKYLSGISHELRTPLNVIMGYAQLLENKTATDDPNHHSFQLIRTNCEHLTHLIEGILEFSAIESGKLRVQSDVLDLKQLLNHMGHMFSLQATQKNLQFKYHINENLPQFVKTDPKRLKQILINLLSNAIKFTAKGCVSFDVSYRYQIATFVIKDTGCGIASSDTERIFQPFERIQTTASNIPGTGLGLTIANLLVELLGGELKVKSELGQGSEFTLKLMLSAQNPPTTSDEFKVTPEDGNHHKILIVDDIEEHRTLIQNILQPYGFKTWVAKDVSSAKKMIEKHGFDLMLLDVAMPNENGWALAQWCTEQNHPCKICMISANPRDIDPQRHPHHQAYIAKPIQINQLLTVINQLLKLGWDDQNSQPLETSQPKPVVRIKRKDRLALTELVEIGHLNGIETYLNTMYENHLISDTELKQLLKPIKQLNLTQFTTIIGNHDKK</sequence>
<accession>A0A4R6XLU3</accession>
<dbReference type="AlphaFoldDB" id="A0A4R6XLU3"/>
<keyword evidence="12" id="KW-1185">Reference proteome</keyword>
<keyword evidence="4" id="KW-0808">Transferase</keyword>
<dbReference type="Gene3D" id="3.30.565.10">
    <property type="entry name" value="Histidine kinase-like ATPase, C-terminal domain"/>
    <property type="match status" value="1"/>
</dbReference>
<dbReference type="InterPro" id="IPR036890">
    <property type="entry name" value="HATPase_C_sf"/>
</dbReference>
<keyword evidence="8" id="KW-1133">Transmembrane helix</keyword>
<proteinExistence type="predicted"/>
<dbReference type="SMART" id="SM00388">
    <property type="entry name" value="HisKA"/>
    <property type="match status" value="1"/>
</dbReference>
<dbReference type="SUPFAM" id="SSF47384">
    <property type="entry name" value="Homodimeric domain of signal transducing histidine kinase"/>
    <property type="match status" value="1"/>
</dbReference>
<dbReference type="FunFam" id="3.30.565.10:FF:000010">
    <property type="entry name" value="Sensor histidine kinase RcsC"/>
    <property type="match status" value="1"/>
</dbReference>
<feature type="modified residue" description="4-aspartylphosphate" evidence="7">
    <location>
        <position position="359"/>
    </location>
</feature>
<evidence type="ECO:0000256" key="8">
    <source>
        <dbReference type="SAM" id="Phobius"/>
    </source>
</evidence>
<dbReference type="SUPFAM" id="SSF52172">
    <property type="entry name" value="CheY-like"/>
    <property type="match status" value="1"/>
</dbReference>
<evidence type="ECO:0000256" key="5">
    <source>
        <dbReference type="ARBA" id="ARBA00022777"/>
    </source>
</evidence>
<protein>
    <recommendedName>
        <fullName evidence="2">histidine kinase</fullName>
        <ecNumber evidence="2">2.7.13.3</ecNumber>
    </recommendedName>
</protein>
<dbReference type="PROSITE" id="PS50109">
    <property type="entry name" value="HIS_KIN"/>
    <property type="match status" value="1"/>
</dbReference>
<dbReference type="EMBL" id="SNZB01000004">
    <property type="protein sequence ID" value="TDR19309.1"/>
    <property type="molecule type" value="Genomic_DNA"/>
</dbReference>
<dbReference type="SMART" id="SM00387">
    <property type="entry name" value="HATPase_c"/>
    <property type="match status" value="1"/>
</dbReference>
<evidence type="ECO:0000256" key="4">
    <source>
        <dbReference type="ARBA" id="ARBA00022679"/>
    </source>
</evidence>
<dbReference type="GO" id="GO:0000155">
    <property type="term" value="F:phosphorelay sensor kinase activity"/>
    <property type="evidence" value="ECO:0007669"/>
    <property type="project" value="InterPro"/>
</dbReference>
<evidence type="ECO:0000259" key="9">
    <source>
        <dbReference type="PROSITE" id="PS50109"/>
    </source>
</evidence>
<dbReference type="PRINTS" id="PR00344">
    <property type="entry name" value="BCTRLSENSOR"/>
</dbReference>
<keyword evidence="8" id="KW-0812">Transmembrane</keyword>
<evidence type="ECO:0000256" key="2">
    <source>
        <dbReference type="ARBA" id="ARBA00012438"/>
    </source>
</evidence>
<dbReference type="InterPro" id="IPR001789">
    <property type="entry name" value="Sig_transdc_resp-reg_receiver"/>
</dbReference>
<dbReference type="CDD" id="cd00156">
    <property type="entry name" value="REC"/>
    <property type="match status" value="1"/>
</dbReference>
<comment type="catalytic activity">
    <reaction evidence="1">
        <text>ATP + protein L-histidine = ADP + protein N-phospho-L-histidine.</text>
        <dbReference type="EC" id="2.7.13.3"/>
    </reaction>
</comment>
<dbReference type="SUPFAM" id="SSF55874">
    <property type="entry name" value="ATPase domain of HSP90 chaperone/DNA topoisomerase II/histidine kinase"/>
    <property type="match status" value="1"/>
</dbReference>
<dbReference type="Proteomes" id="UP000295724">
    <property type="component" value="Unassembled WGS sequence"/>
</dbReference>
<dbReference type="InterPro" id="IPR003594">
    <property type="entry name" value="HATPase_dom"/>
</dbReference>
<reference evidence="11 12" key="1">
    <citation type="submission" date="2019-03" db="EMBL/GenBank/DDBJ databases">
        <title>Genomic Encyclopedia of Type Strains, Phase IV (KMG-IV): sequencing the most valuable type-strain genomes for metagenomic binning, comparative biology and taxonomic classification.</title>
        <authorList>
            <person name="Goeker M."/>
        </authorList>
    </citation>
    <scope>NUCLEOTIDE SEQUENCE [LARGE SCALE GENOMIC DNA]</scope>
    <source>
        <strain evidence="11 12">DSM 25488</strain>
    </source>
</reference>
<evidence type="ECO:0000256" key="1">
    <source>
        <dbReference type="ARBA" id="ARBA00000085"/>
    </source>
</evidence>
<dbReference type="InterPro" id="IPR036097">
    <property type="entry name" value="HisK_dim/P_sf"/>
</dbReference>
<comment type="caution">
    <text evidence="11">The sequence shown here is derived from an EMBL/GenBank/DDBJ whole genome shotgun (WGS) entry which is preliminary data.</text>
</comment>
<dbReference type="InterPro" id="IPR004358">
    <property type="entry name" value="Sig_transdc_His_kin-like_C"/>
</dbReference>
<dbReference type="Pfam" id="PF00072">
    <property type="entry name" value="Response_reg"/>
    <property type="match status" value="1"/>
</dbReference>
<feature type="domain" description="Response regulatory" evidence="10">
    <location>
        <begin position="310"/>
        <end position="422"/>
    </location>
</feature>
<dbReference type="InterPro" id="IPR011006">
    <property type="entry name" value="CheY-like_superfamily"/>
</dbReference>
<feature type="transmembrane region" description="Helical" evidence="8">
    <location>
        <begin position="6"/>
        <end position="26"/>
    </location>
</feature>
<dbReference type="Gene3D" id="1.10.287.130">
    <property type="match status" value="1"/>
</dbReference>
<dbReference type="PANTHER" id="PTHR43047">
    <property type="entry name" value="TWO-COMPONENT HISTIDINE PROTEIN KINASE"/>
    <property type="match status" value="1"/>
</dbReference>
<dbReference type="CDD" id="cd00082">
    <property type="entry name" value="HisKA"/>
    <property type="match status" value="1"/>
</dbReference>
<keyword evidence="5 11" id="KW-0418">Kinase</keyword>
<dbReference type="OrthoDB" id="9797243at2"/>
<dbReference type="EC" id="2.7.13.3" evidence="2"/>
<dbReference type="InterPro" id="IPR003661">
    <property type="entry name" value="HisK_dim/P_dom"/>
</dbReference>
<evidence type="ECO:0000259" key="10">
    <source>
        <dbReference type="PROSITE" id="PS50110"/>
    </source>
</evidence>
<gene>
    <name evidence="11" type="ORF">C8D91_1857</name>
</gene>
<dbReference type="Gene3D" id="3.40.50.2300">
    <property type="match status" value="1"/>
</dbReference>
<dbReference type="Pfam" id="PF02518">
    <property type="entry name" value="HATPase_c"/>
    <property type="match status" value="1"/>
</dbReference>
<name>A0A4R6XLU3_9GAMM</name>
<dbReference type="PROSITE" id="PS50110">
    <property type="entry name" value="RESPONSE_REGULATORY"/>
    <property type="match status" value="1"/>
</dbReference>
<evidence type="ECO:0000313" key="11">
    <source>
        <dbReference type="EMBL" id="TDR19309.1"/>
    </source>
</evidence>
<dbReference type="SMART" id="SM00448">
    <property type="entry name" value="REC"/>
    <property type="match status" value="1"/>
</dbReference>
<dbReference type="Pfam" id="PF00512">
    <property type="entry name" value="HisKA"/>
    <property type="match status" value="1"/>
</dbReference>
<evidence type="ECO:0000256" key="6">
    <source>
        <dbReference type="ARBA" id="ARBA00023012"/>
    </source>
</evidence>
<organism evidence="11 12">
    <name type="scientific">Marinicella litoralis</name>
    <dbReference type="NCBI Taxonomy" id="644220"/>
    <lineage>
        <taxon>Bacteria</taxon>
        <taxon>Pseudomonadati</taxon>
        <taxon>Pseudomonadota</taxon>
        <taxon>Gammaproteobacteria</taxon>
        <taxon>Lysobacterales</taxon>
        <taxon>Marinicellaceae</taxon>
        <taxon>Marinicella</taxon>
    </lineage>
</organism>